<dbReference type="SMART" id="SM00028">
    <property type="entry name" value="TPR"/>
    <property type="match status" value="4"/>
</dbReference>
<dbReference type="PANTHER" id="PTHR43228">
    <property type="entry name" value="TWO-COMPONENT RESPONSE REGULATOR"/>
    <property type="match status" value="1"/>
</dbReference>
<evidence type="ECO:0000259" key="3">
    <source>
        <dbReference type="PROSITE" id="PS50110"/>
    </source>
</evidence>
<dbReference type="InterPro" id="IPR011990">
    <property type="entry name" value="TPR-like_helical_dom_sf"/>
</dbReference>
<dbReference type="Proteomes" id="UP000050562">
    <property type="component" value="Unassembled WGS sequence"/>
</dbReference>
<keyword evidence="2" id="KW-0802">TPR repeat</keyword>
<protein>
    <submittedName>
        <fullName evidence="4">Response regulator/TPR domain protein</fullName>
    </submittedName>
</protein>
<dbReference type="PROSITE" id="PS50110">
    <property type="entry name" value="RESPONSE_REGULATORY"/>
    <property type="match status" value="1"/>
</dbReference>
<dbReference type="CDD" id="cd17589">
    <property type="entry name" value="REC_TPR"/>
    <property type="match status" value="1"/>
</dbReference>
<organism evidence="4 5">
    <name type="scientific">Pseudomonas syringae pv. primulae</name>
    <dbReference type="NCBI Taxonomy" id="251707"/>
    <lineage>
        <taxon>Bacteria</taxon>
        <taxon>Pseudomonadati</taxon>
        <taxon>Pseudomonadota</taxon>
        <taxon>Gammaproteobacteria</taxon>
        <taxon>Pseudomonadales</taxon>
        <taxon>Pseudomonadaceae</taxon>
        <taxon>Pseudomonas</taxon>
    </lineage>
</organism>
<reference evidence="4 5" key="1">
    <citation type="submission" date="2015-09" db="EMBL/GenBank/DDBJ databases">
        <title>Genome announcement of multiple Pseudomonas syringae strains.</title>
        <authorList>
            <person name="Thakur S."/>
            <person name="Wang P.W."/>
            <person name="Gong Y."/>
            <person name="Weir B.S."/>
            <person name="Guttman D.S."/>
        </authorList>
    </citation>
    <scope>NUCLEOTIDE SEQUENCE [LARGE SCALE GENOMIC DNA]</scope>
    <source>
        <strain evidence="4 5">ICMP3956</strain>
    </source>
</reference>
<dbReference type="SUPFAM" id="SSF48452">
    <property type="entry name" value="TPR-like"/>
    <property type="match status" value="2"/>
</dbReference>
<feature type="modified residue" description="4-aspartylphosphate" evidence="1">
    <location>
        <position position="68"/>
    </location>
</feature>
<name>A0A0P9YG24_9PSED</name>
<gene>
    <name evidence="4" type="ORF">ALO52_05110</name>
</gene>
<dbReference type="SMART" id="SM00448">
    <property type="entry name" value="REC"/>
    <property type="match status" value="1"/>
</dbReference>
<dbReference type="InterPro" id="IPR011006">
    <property type="entry name" value="CheY-like_superfamily"/>
</dbReference>
<dbReference type="InterPro" id="IPR052048">
    <property type="entry name" value="ST_Response_Regulator"/>
</dbReference>
<sequence length="543" mass="59979">MFTLSCVGIRMLAYNQKSFLIVDDFSDFRSSVRSMLRELGVKEVDTADSGEQALRMCSQKRYDFVLHDFNLGDGRKNGQQVLEDLMVERLLSYESVFIMVTAENSQAMVMSALEWEPDGYLTKPFNRAGLAQRLEKLVQRKNLLKPILQALDRRKPAEVLVACNKLIEQDPRYAPLCLRYKADALRDLKQNEPLEAFLRTILADRATPWAYAALGSLLLKRGKVTEAEAVYEQAIKAFPTMPALYDGLAEVLVTRGDAKRAQSALENAVRLSPLAVRRQKMLGKLAMGNEDFESASKAFRQAVSQGAHSRFKDPETNLGLAHALISKGGDQGLDARTRVEINNALGDVAKEHTNDEGLQVRTRLMKAASLQHSDPETAAKLTEQAMARLEGMEQFLSADAALLVASQLKQLGQEEAGAGVLKNCAEVYGDDPAVMKSVASMTDDPAILGANKAAIDFNLQGVRSYKAGNLPEAQEHFRRALALQPKNISIALNMAQSLLHPGQNLGQAGLEECRASLKMVGMIPDSDSRYERYQKLRERAFGA</sequence>
<dbReference type="PANTHER" id="PTHR43228:SF1">
    <property type="entry name" value="TWO-COMPONENT RESPONSE REGULATOR ARR22"/>
    <property type="match status" value="1"/>
</dbReference>
<feature type="domain" description="Response regulatory" evidence="3">
    <location>
        <begin position="18"/>
        <end position="138"/>
    </location>
</feature>
<dbReference type="InterPro" id="IPR019734">
    <property type="entry name" value="TPR_rpt"/>
</dbReference>
<dbReference type="PROSITE" id="PS50005">
    <property type="entry name" value="TPR"/>
    <property type="match status" value="2"/>
</dbReference>
<feature type="repeat" description="TPR" evidence="2">
    <location>
        <begin position="454"/>
        <end position="487"/>
    </location>
</feature>
<keyword evidence="1" id="KW-0597">Phosphoprotein</keyword>
<evidence type="ECO:0000313" key="5">
    <source>
        <dbReference type="Proteomes" id="UP000050562"/>
    </source>
</evidence>
<accession>A0A0P9YG24</accession>
<dbReference type="GO" id="GO:0000160">
    <property type="term" value="P:phosphorelay signal transduction system"/>
    <property type="evidence" value="ECO:0007669"/>
    <property type="project" value="InterPro"/>
</dbReference>
<comment type="caution">
    <text evidence="4">The sequence shown here is derived from an EMBL/GenBank/DDBJ whole genome shotgun (WGS) entry which is preliminary data.</text>
</comment>
<dbReference type="PATRIC" id="fig|251707.3.peg.5322"/>
<evidence type="ECO:0000256" key="1">
    <source>
        <dbReference type="PROSITE-ProRule" id="PRU00169"/>
    </source>
</evidence>
<dbReference type="AlphaFoldDB" id="A0A0P9YG24"/>
<feature type="repeat" description="TPR" evidence="2">
    <location>
        <begin position="208"/>
        <end position="241"/>
    </location>
</feature>
<dbReference type="InterPro" id="IPR001789">
    <property type="entry name" value="Sig_transdc_resp-reg_receiver"/>
</dbReference>
<dbReference type="Gene3D" id="3.40.50.2300">
    <property type="match status" value="1"/>
</dbReference>
<proteinExistence type="predicted"/>
<evidence type="ECO:0000256" key="2">
    <source>
        <dbReference type="PROSITE-ProRule" id="PRU00339"/>
    </source>
</evidence>
<dbReference type="Gene3D" id="1.25.40.10">
    <property type="entry name" value="Tetratricopeptide repeat domain"/>
    <property type="match status" value="2"/>
</dbReference>
<dbReference type="Pfam" id="PF00072">
    <property type="entry name" value="Response_reg"/>
    <property type="match status" value="1"/>
</dbReference>
<evidence type="ECO:0000313" key="4">
    <source>
        <dbReference type="EMBL" id="KPY36718.1"/>
    </source>
</evidence>
<dbReference type="SUPFAM" id="SSF52172">
    <property type="entry name" value="CheY-like"/>
    <property type="match status" value="1"/>
</dbReference>
<dbReference type="Pfam" id="PF14559">
    <property type="entry name" value="TPR_19"/>
    <property type="match status" value="1"/>
</dbReference>
<dbReference type="EMBL" id="LJRC01000141">
    <property type="protein sequence ID" value="KPY36718.1"/>
    <property type="molecule type" value="Genomic_DNA"/>
</dbReference>